<dbReference type="InParanoid" id="A0A5C3NUI2"/>
<protein>
    <submittedName>
        <fullName evidence="2">Uncharacterized protein</fullName>
    </submittedName>
</protein>
<accession>A0A5C3NUI2</accession>
<dbReference type="Proteomes" id="UP000308197">
    <property type="component" value="Unassembled WGS sequence"/>
</dbReference>
<proteinExistence type="predicted"/>
<sequence>MDRASRRRRPYSRRVHKYSGTSSARTRHVHTFKSLPLSPPAIISARWLTARESRAPDVFRVRSESSRLCLYAYAYGTPSLDAAHVEIDHPRPSHSLSNVVQVVPWLFDLLDTGIWQSDMRYYMDH</sequence>
<evidence type="ECO:0000313" key="2">
    <source>
        <dbReference type="EMBL" id="TFK80995.1"/>
    </source>
</evidence>
<dbReference type="EMBL" id="ML211672">
    <property type="protein sequence ID" value="TFK80995.1"/>
    <property type="molecule type" value="Genomic_DNA"/>
</dbReference>
<feature type="region of interest" description="Disordered" evidence="1">
    <location>
        <begin position="1"/>
        <end position="26"/>
    </location>
</feature>
<organism evidence="2 3">
    <name type="scientific">Polyporus arcularius HHB13444</name>
    <dbReference type="NCBI Taxonomy" id="1314778"/>
    <lineage>
        <taxon>Eukaryota</taxon>
        <taxon>Fungi</taxon>
        <taxon>Dikarya</taxon>
        <taxon>Basidiomycota</taxon>
        <taxon>Agaricomycotina</taxon>
        <taxon>Agaricomycetes</taxon>
        <taxon>Polyporales</taxon>
        <taxon>Polyporaceae</taxon>
        <taxon>Polyporus</taxon>
    </lineage>
</organism>
<evidence type="ECO:0000256" key="1">
    <source>
        <dbReference type="SAM" id="MobiDB-lite"/>
    </source>
</evidence>
<keyword evidence="3" id="KW-1185">Reference proteome</keyword>
<evidence type="ECO:0000313" key="3">
    <source>
        <dbReference type="Proteomes" id="UP000308197"/>
    </source>
</evidence>
<gene>
    <name evidence="2" type="ORF">K466DRAFT_359404</name>
</gene>
<name>A0A5C3NUI2_9APHY</name>
<dbReference type="AlphaFoldDB" id="A0A5C3NUI2"/>
<reference evidence="2 3" key="1">
    <citation type="journal article" date="2019" name="Nat. Ecol. Evol.">
        <title>Megaphylogeny resolves global patterns of mushroom evolution.</title>
        <authorList>
            <person name="Varga T."/>
            <person name="Krizsan K."/>
            <person name="Foldi C."/>
            <person name="Dima B."/>
            <person name="Sanchez-Garcia M."/>
            <person name="Sanchez-Ramirez S."/>
            <person name="Szollosi G.J."/>
            <person name="Szarkandi J.G."/>
            <person name="Papp V."/>
            <person name="Albert L."/>
            <person name="Andreopoulos W."/>
            <person name="Angelini C."/>
            <person name="Antonin V."/>
            <person name="Barry K.W."/>
            <person name="Bougher N.L."/>
            <person name="Buchanan P."/>
            <person name="Buyck B."/>
            <person name="Bense V."/>
            <person name="Catcheside P."/>
            <person name="Chovatia M."/>
            <person name="Cooper J."/>
            <person name="Damon W."/>
            <person name="Desjardin D."/>
            <person name="Finy P."/>
            <person name="Geml J."/>
            <person name="Haridas S."/>
            <person name="Hughes K."/>
            <person name="Justo A."/>
            <person name="Karasinski D."/>
            <person name="Kautmanova I."/>
            <person name="Kiss B."/>
            <person name="Kocsube S."/>
            <person name="Kotiranta H."/>
            <person name="LaButti K.M."/>
            <person name="Lechner B.E."/>
            <person name="Liimatainen K."/>
            <person name="Lipzen A."/>
            <person name="Lukacs Z."/>
            <person name="Mihaltcheva S."/>
            <person name="Morgado L.N."/>
            <person name="Niskanen T."/>
            <person name="Noordeloos M.E."/>
            <person name="Ohm R.A."/>
            <person name="Ortiz-Santana B."/>
            <person name="Ovrebo C."/>
            <person name="Racz N."/>
            <person name="Riley R."/>
            <person name="Savchenko A."/>
            <person name="Shiryaev A."/>
            <person name="Soop K."/>
            <person name="Spirin V."/>
            <person name="Szebenyi C."/>
            <person name="Tomsovsky M."/>
            <person name="Tulloss R.E."/>
            <person name="Uehling J."/>
            <person name="Grigoriev I.V."/>
            <person name="Vagvolgyi C."/>
            <person name="Papp T."/>
            <person name="Martin F.M."/>
            <person name="Miettinen O."/>
            <person name="Hibbett D.S."/>
            <person name="Nagy L.G."/>
        </authorList>
    </citation>
    <scope>NUCLEOTIDE SEQUENCE [LARGE SCALE GENOMIC DNA]</scope>
    <source>
        <strain evidence="2 3">HHB13444</strain>
    </source>
</reference>
<feature type="compositionally biased region" description="Basic residues" evidence="1">
    <location>
        <begin position="1"/>
        <end position="17"/>
    </location>
</feature>